<dbReference type="Proteomes" id="UP000234323">
    <property type="component" value="Unassembled WGS sequence"/>
</dbReference>
<dbReference type="EMBL" id="LLXI01000523">
    <property type="protein sequence ID" value="PKY47181.1"/>
    <property type="molecule type" value="Genomic_DNA"/>
</dbReference>
<protein>
    <submittedName>
        <fullName evidence="1">Uncharacterized protein</fullName>
    </submittedName>
</protein>
<comment type="caution">
    <text evidence="1">The sequence shown here is derived from an EMBL/GenBank/DDBJ whole genome shotgun (WGS) entry which is preliminary data.</text>
</comment>
<keyword evidence="2" id="KW-1185">Reference proteome</keyword>
<sequence>MQISQNMQSELEVYDLTITEKETTLQNSLETTLEPDENTKWYKVVISGIDEFLVEIHANVIALAQNELFFRIAIMPN</sequence>
<organism evidence="1 2">
    <name type="scientific">Rhizophagus irregularis</name>
    <dbReference type="NCBI Taxonomy" id="588596"/>
    <lineage>
        <taxon>Eukaryota</taxon>
        <taxon>Fungi</taxon>
        <taxon>Fungi incertae sedis</taxon>
        <taxon>Mucoromycota</taxon>
        <taxon>Glomeromycotina</taxon>
        <taxon>Glomeromycetes</taxon>
        <taxon>Glomerales</taxon>
        <taxon>Glomeraceae</taxon>
        <taxon>Rhizophagus</taxon>
    </lineage>
</organism>
<proteinExistence type="predicted"/>
<evidence type="ECO:0000313" key="2">
    <source>
        <dbReference type="Proteomes" id="UP000234323"/>
    </source>
</evidence>
<evidence type="ECO:0000313" key="1">
    <source>
        <dbReference type="EMBL" id="PKY47181.1"/>
    </source>
</evidence>
<name>A0A2I1GKN7_9GLOM</name>
<gene>
    <name evidence="1" type="ORF">RhiirA4_462303</name>
</gene>
<dbReference type="AlphaFoldDB" id="A0A2I1GKN7"/>
<accession>A0A2I1GKN7</accession>
<reference evidence="1 2" key="1">
    <citation type="submission" date="2015-10" db="EMBL/GenBank/DDBJ databases">
        <title>Genome analyses suggest a sexual origin of heterokaryosis in a supposedly ancient asexual fungus.</title>
        <authorList>
            <person name="Ropars J."/>
            <person name="Sedzielewska K."/>
            <person name="Noel J."/>
            <person name="Charron P."/>
            <person name="Farinelli L."/>
            <person name="Marton T."/>
            <person name="Kruger M."/>
            <person name="Pelin A."/>
            <person name="Brachmann A."/>
            <person name="Corradi N."/>
        </authorList>
    </citation>
    <scope>NUCLEOTIDE SEQUENCE [LARGE SCALE GENOMIC DNA]</scope>
    <source>
        <strain evidence="1 2">A4</strain>
    </source>
</reference>